<name>A0A8J3ZIB3_9ACTN</name>
<comment type="caution">
    <text evidence="8">The sequence shown here is derived from an EMBL/GenBank/DDBJ whole genome shotgun (WGS) entry which is preliminary data.</text>
</comment>
<sequence>MTTIDVASMPNSGTPWKRGDFAATLYRETLLLTNNRTNLLLAVTPTIIYIVLFSTSLNRLVPNVRYHDLTIPYHDFAIPGLMFSSLLAASSNAATALFQERMGNMTVELWTTPLRRGRYIAAKLLAGAVLVIVQALGALAVSALLFRTTWPVDRWAALLTGALVASFAFNGIYLLLALYVHDFQRFIVLVNVVTPILLFASPSFYPAAQMAPPLRFLSNFNPVTYGVSGLRDGLVLGFGSALPAMLLMACVAVITGLIVGRALRRRAQDV</sequence>
<dbReference type="EMBL" id="BOPG01000123">
    <property type="protein sequence ID" value="GIJ64637.1"/>
    <property type="molecule type" value="Genomic_DNA"/>
</dbReference>
<dbReference type="InterPro" id="IPR047817">
    <property type="entry name" value="ABC2_TM_bact-type"/>
</dbReference>
<dbReference type="RefSeq" id="WP_204013743.1">
    <property type="nucleotide sequence ID" value="NZ_BOPG01000123.1"/>
</dbReference>
<evidence type="ECO:0000256" key="2">
    <source>
        <dbReference type="ARBA" id="ARBA00022692"/>
    </source>
</evidence>
<keyword evidence="3 6" id="KW-1133">Transmembrane helix</keyword>
<keyword evidence="4 6" id="KW-0472">Membrane</keyword>
<keyword evidence="6" id="KW-1003">Cell membrane</keyword>
<feature type="transmembrane region" description="Helical" evidence="6">
    <location>
        <begin position="234"/>
        <end position="259"/>
    </location>
</feature>
<dbReference type="InterPro" id="IPR051328">
    <property type="entry name" value="T7SS_ABC-Transporter"/>
</dbReference>
<dbReference type="Proteomes" id="UP000612585">
    <property type="component" value="Unassembled WGS sequence"/>
</dbReference>
<dbReference type="GO" id="GO:0043190">
    <property type="term" value="C:ATP-binding cassette (ABC) transporter complex"/>
    <property type="evidence" value="ECO:0007669"/>
    <property type="project" value="InterPro"/>
</dbReference>
<accession>A0A8J3ZIB3</accession>
<dbReference type="AlphaFoldDB" id="A0A8J3ZIB3"/>
<keyword evidence="9" id="KW-1185">Reference proteome</keyword>
<feature type="transmembrane region" description="Helical" evidence="6">
    <location>
        <begin position="186"/>
        <end position="205"/>
    </location>
</feature>
<evidence type="ECO:0000256" key="5">
    <source>
        <dbReference type="ARBA" id="ARBA00023251"/>
    </source>
</evidence>
<dbReference type="InterPro" id="IPR000412">
    <property type="entry name" value="ABC_2_transport"/>
</dbReference>
<gene>
    <name evidence="8" type="ORF">Vau01_121530</name>
</gene>
<dbReference type="PANTHER" id="PTHR43077:SF10">
    <property type="entry name" value="TRANSPORT PERMEASE PROTEIN"/>
    <property type="match status" value="1"/>
</dbReference>
<dbReference type="Pfam" id="PF01061">
    <property type="entry name" value="ABC2_membrane"/>
    <property type="match status" value="1"/>
</dbReference>
<evidence type="ECO:0000256" key="4">
    <source>
        <dbReference type="ARBA" id="ARBA00023136"/>
    </source>
</evidence>
<evidence type="ECO:0000313" key="9">
    <source>
        <dbReference type="Proteomes" id="UP000612585"/>
    </source>
</evidence>
<dbReference type="GO" id="GO:0140359">
    <property type="term" value="F:ABC-type transporter activity"/>
    <property type="evidence" value="ECO:0007669"/>
    <property type="project" value="InterPro"/>
</dbReference>
<dbReference type="PROSITE" id="PS51012">
    <property type="entry name" value="ABC_TM2"/>
    <property type="match status" value="1"/>
</dbReference>
<feature type="transmembrane region" description="Helical" evidence="6">
    <location>
        <begin position="77"/>
        <end position="98"/>
    </location>
</feature>
<dbReference type="InterPro" id="IPR013525">
    <property type="entry name" value="ABC2_TM"/>
</dbReference>
<evidence type="ECO:0000256" key="1">
    <source>
        <dbReference type="ARBA" id="ARBA00004141"/>
    </source>
</evidence>
<keyword evidence="5" id="KW-0046">Antibiotic resistance</keyword>
<evidence type="ECO:0000256" key="3">
    <source>
        <dbReference type="ARBA" id="ARBA00022989"/>
    </source>
</evidence>
<keyword evidence="2 6" id="KW-0812">Transmembrane</keyword>
<feature type="transmembrane region" description="Helical" evidence="6">
    <location>
        <begin position="158"/>
        <end position="179"/>
    </location>
</feature>
<evidence type="ECO:0000259" key="7">
    <source>
        <dbReference type="PROSITE" id="PS51012"/>
    </source>
</evidence>
<reference evidence="8" key="1">
    <citation type="submission" date="2021-01" db="EMBL/GenBank/DDBJ databases">
        <title>Whole genome shotgun sequence of Virgisporangium aurantiacum NBRC 16421.</title>
        <authorList>
            <person name="Komaki H."/>
            <person name="Tamura T."/>
        </authorList>
    </citation>
    <scope>NUCLEOTIDE SEQUENCE</scope>
    <source>
        <strain evidence="8">NBRC 16421</strain>
    </source>
</reference>
<evidence type="ECO:0000256" key="6">
    <source>
        <dbReference type="RuleBase" id="RU361157"/>
    </source>
</evidence>
<dbReference type="GO" id="GO:0046677">
    <property type="term" value="P:response to antibiotic"/>
    <property type="evidence" value="ECO:0007669"/>
    <property type="project" value="UniProtKB-KW"/>
</dbReference>
<dbReference type="PIRSF" id="PIRSF006648">
    <property type="entry name" value="DrrB"/>
    <property type="match status" value="1"/>
</dbReference>
<comment type="similarity">
    <text evidence="6">Belongs to the ABC-2 integral membrane protein family.</text>
</comment>
<feature type="transmembrane region" description="Helical" evidence="6">
    <location>
        <begin position="39"/>
        <end position="57"/>
    </location>
</feature>
<evidence type="ECO:0000313" key="8">
    <source>
        <dbReference type="EMBL" id="GIJ64637.1"/>
    </source>
</evidence>
<feature type="domain" description="ABC transmembrane type-2" evidence="7">
    <location>
        <begin position="37"/>
        <end position="266"/>
    </location>
</feature>
<protein>
    <recommendedName>
        <fullName evidence="6">Transport permease protein</fullName>
    </recommendedName>
</protein>
<feature type="transmembrane region" description="Helical" evidence="6">
    <location>
        <begin position="119"/>
        <end position="146"/>
    </location>
</feature>
<organism evidence="8 9">
    <name type="scientific">Virgisporangium aurantiacum</name>
    <dbReference type="NCBI Taxonomy" id="175570"/>
    <lineage>
        <taxon>Bacteria</taxon>
        <taxon>Bacillati</taxon>
        <taxon>Actinomycetota</taxon>
        <taxon>Actinomycetes</taxon>
        <taxon>Micromonosporales</taxon>
        <taxon>Micromonosporaceae</taxon>
        <taxon>Virgisporangium</taxon>
    </lineage>
</organism>
<comment type="subcellular location">
    <subcellularLocation>
        <location evidence="6">Cell membrane</location>
        <topology evidence="6">Multi-pass membrane protein</topology>
    </subcellularLocation>
    <subcellularLocation>
        <location evidence="1">Membrane</location>
        <topology evidence="1">Multi-pass membrane protein</topology>
    </subcellularLocation>
</comment>
<keyword evidence="6" id="KW-0813">Transport</keyword>
<dbReference type="PANTHER" id="PTHR43077">
    <property type="entry name" value="TRANSPORT PERMEASE YVFS-RELATED"/>
    <property type="match status" value="1"/>
</dbReference>
<proteinExistence type="inferred from homology"/>